<dbReference type="PROSITE" id="PS01173">
    <property type="entry name" value="LIPASE_GDXG_HIS"/>
    <property type="match status" value="1"/>
</dbReference>
<dbReference type="AlphaFoldDB" id="A0A814MKG8"/>
<dbReference type="GO" id="GO:0016787">
    <property type="term" value="F:hydrolase activity"/>
    <property type="evidence" value="ECO:0007669"/>
    <property type="project" value="UniProtKB-KW"/>
</dbReference>
<dbReference type="InterPro" id="IPR013094">
    <property type="entry name" value="AB_hydrolase_3"/>
</dbReference>
<organism evidence="4 6">
    <name type="scientific">Adineta steineri</name>
    <dbReference type="NCBI Taxonomy" id="433720"/>
    <lineage>
        <taxon>Eukaryota</taxon>
        <taxon>Metazoa</taxon>
        <taxon>Spiralia</taxon>
        <taxon>Gnathifera</taxon>
        <taxon>Rotifera</taxon>
        <taxon>Eurotatoria</taxon>
        <taxon>Bdelloidea</taxon>
        <taxon>Adinetida</taxon>
        <taxon>Adinetidae</taxon>
        <taxon>Adineta</taxon>
    </lineage>
</organism>
<sequence>MNRSSNLSCSYRDSRFTDEAKAYYQLAVSDEPSSDNVTVKDFREGEEKLFADANEKLIGTFKGTLKEEQVKINDAEIPITIYTPIDVNKNKLVIYFHGGGWISSSCKTHQTIVNTLGDATKTIWISVEYRLAPEHKYPIWLDDACDVTRHILKNKVSYGVNPTAKVGVAGDSAGAQISASICHTIENIDFQILVNGFFDLTCESSSHKEFNDPMYILTTTMLNWMKLHAFRDANDLKDPRASVFLNKSFDTLPPCLFIVAELDPLRDDSYAYQQLLDKAGVKTKCLLIKGVLHDFFVCPGTYPKACAQAINAIQQFLSEL</sequence>
<reference evidence="4" key="1">
    <citation type="submission" date="2021-02" db="EMBL/GenBank/DDBJ databases">
        <authorList>
            <person name="Nowell W R."/>
        </authorList>
    </citation>
    <scope>NUCLEOTIDE SEQUENCE</scope>
</reference>
<evidence type="ECO:0000313" key="6">
    <source>
        <dbReference type="Proteomes" id="UP000663845"/>
    </source>
</evidence>
<dbReference type="Gene3D" id="3.40.50.1820">
    <property type="entry name" value="alpha/beta hydrolase"/>
    <property type="match status" value="1"/>
</dbReference>
<evidence type="ECO:0000256" key="1">
    <source>
        <dbReference type="ARBA" id="ARBA00010515"/>
    </source>
</evidence>
<dbReference type="InterPro" id="IPR050300">
    <property type="entry name" value="GDXG_lipolytic_enzyme"/>
</dbReference>
<dbReference type="InterPro" id="IPR029058">
    <property type="entry name" value="AB_hydrolase_fold"/>
</dbReference>
<dbReference type="PANTHER" id="PTHR48081">
    <property type="entry name" value="AB HYDROLASE SUPERFAMILY PROTEIN C4A8.06C"/>
    <property type="match status" value="1"/>
</dbReference>
<dbReference type="InterPro" id="IPR002168">
    <property type="entry name" value="Lipase_GDXG_HIS_AS"/>
</dbReference>
<comment type="caution">
    <text evidence="4">The sequence shown here is derived from an EMBL/GenBank/DDBJ whole genome shotgun (WGS) entry which is preliminary data.</text>
</comment>
<feature type="domain" description="Alpha/beta hydrolase fold-3" evidence="3">
    <location>
        <begin position="93"/>
        <end position="296"/>
    </location>
</feature>
<accession>A0A814MKG8</accession>
<dbReference type="Proteomes" id="UP000663844">
    <property type="component" value="Unassembled WGS sequence"/>
</dbReference>
<gene>
    <name evidence="4" type="ORF">JYZ213_LOCUS20250</name>
    <name evidence="5" type="ORF">OXD698_LOCUS3779</name>
</gene>
<evidence type="ECO:0000313" key="5">
    <source>
        <dbReference type="EMBL" id="CAF3547971.1"/>
    </source>
</evidence>
<evidence type="ECO:0000259" key="3">
    <source>
        <dbReference type="Pfam" id="PF07859"/>
    </source>
</evidence>
<name>A0A814MKG8_9BILA</name>
<dbReference type="PANTHER" id="PTHR48081:SF8">
    <property type="entry name" value="ALPHA_BETA HYDROLASE FOLD-3 DOMAIN-CONTAINING PROTEIN-RELATED"/>
    <property type="match status" value="1"/>
</dbReference>
<proteinExistence type="inferred from homology"/>
<keyword evidence="2" id="KW-0378">Hydrolase</keyword>
<dbReference type="Proteomes" id="UP000663845">
    <property type="component" value="Unassembled WGS sequence"/>
</dbReference>
<evidence type="ECO:0000256" key="2">
    <source>
        <dbReference type="ARBA" id="ARBA00022801"/>
    </source>
</evidence>
<dbReference type="EMBL" id="CAJNOG010000212">
    <property type="protein sequence ID" value="CAF1080231.1"/>
    <property type="molecule type" value="Genomic_DNA"/>
</dbReference>
<dbReference type="SUPFAM" id="SSF53474">
    <property type="entry name" value="alpha/beta-Hydrolases"/>
    <property type="match status" value="1"/>
</dbReference>
<comment type="similarity">
    <text evidence="1">Belongs to the 'GDXG' lipolytic enzyme family.</text>
</comment>
<dbReference type="EMBL" id="CAJOAZ010000137">
    <property type="protein sequence ID" value="CAF3547971.1"/>
    <property type="molecule type" value="Genomic_DNA"/>
</dbReference>
<evidence type="ECO:0000313" key="4">
    <source>
        <dbReference type="EMBL" id="CAF1080231.1"/>
    </source>
</evidence>
<protein>
    <recommendedName>
        <fullName evidence="3">Alpha/beta hydrolase fold-3 domain-containing protein</fullName>
    </recommendedName>
</protein>
<dbReference type="Pfam" id="PF07859">
    <property type="entry name" value="Abhydrolase_3"/>
    <property type="match status" value="1"/>
</dbReference>